<gene>
    <name evidence="1" type="ORF">ACFOWX_03640</name>
</gene>
<evidence type="ECO:0000313" key="1">
    <source>
        <dbReference type="EMBL" id="MFC4291502.1"/>
    </source>
</evidence>
<sequence length="132" mass="14344">MSDAVIALQTAATAALETHPALAQSLNGVYDGPPVRAVFPYIAFTENLVTDWSTKTETGREVRLAFTIWDDGDVPARLHQLIGHSQEAIAALPEMVGGWQIASNIFLRGLIARDAAGPWAALVEHRIRMLQI</sequence>
<dbReference type="Gene3D" id="3.30.2000.30">
    <property type="match status" value="1"/>
</dbReference>
<dbReference type="InterPro" id="IPR021508">
    <property type="entry name" value="Gp17-like"/>
</dbReference>
<keyword evidence="2" id="KW-1185">Reference proteome</keyword>
<dbReference type="RefSeq" id="WP_381421400.1">
    <property type="nucleotide sequence ID" value="NZ_JBHSDH010000012.1"/>
</dbReference>
<dbReference type="Pfam" id="PF11367">
    <property type="entry name" value="Tail_completion_gp17"/>
    <property type="match status" value="1"/>
</dbReference>
<evidence type="ECO:0000313" key="2">
    <source>
        <dbReference type="Proteomes" id="UP001595887"/>
    </source>
</evidence>
<protein>
    <submittedName>
        <fullName evidence="1">DUF3168 domain-containing protein</fullName>
    </submittedName>
</protein>
<proteinExistence type="predicted"/>
<reference evidence="2" key="1">
    <citation type="journal article" date="2019" name="Int. J. Syst. Evol. Microbiol.">
        <title>The Global Catalogue of Microorganisms (GCM) 10K type strain sequencing project: providing services to taxonomists for standard genome sequencing and annotation.</title>
        <authorList>
            <consortium name="The Broad Institute Genomics Platform"/>
            <consortium name="The Broad Institute Genome Sequencing Center for Infectious Disease"/>
            <person name="Wu L."/>
            <person name="Ma J."/>
        </authorList>
    </citation>
    <scope>NUCLEOTIDE SEQUENCE [LARGE SCALE GENOMIC DNA]</scope>
    <source>
        <strain evidence="2">CECT 8531</strain>
    </source>
</reference>
<dbReference type="EMBL" id="JBHSDH010000012">
    <property type="protein sequence ID" value="MFC4291502.1"/>
    <property type="molecule type" value="Genomic_DNA"/>
</dbReference>
<dbReference type="InterPro" id="IPR053745">
    <property type="entry name" value="Viral_Tail_Comp_sf"/>
</dbReference>
<dbReference type="Proteomes" id="UP001595887">
    <property type="component" value="Unassembled WGS sequence"/>
</dbReference>
<comment type="caution">
    <text evidence="1">The sequence shown here is derived from an EMBL/GenBank/DDBJ whole genome shotgun (WGS) entry which is preliminary data.</text>
</comment>
<name>A0ABV8REY8_9SPHN</name>
<accession>A0ABV8REY8</accession>
<organism evidence="1 2">
    <name type="scientific">Sphingorhabdus arenilitoris</name>
    <dbReference type="NCBI Taxonomy" id="1490041"/>
    <lineage>
        <taxon>Bacteria</taxon>
        <taxon>Pseudomonadati</taxon>
        <taxon>Pseudomonadota</taxon>
        <taxon>Alphaproteobacteria</taxon>
        <taxon>Sphingomonadales</taxon>
        <taxon>Sphingomonadaceae</taxon>
        <taxon>Sphingorhabdus</taxon>
    </lineage>
</organism>